<sequence>MTHSSHGLLDPLDPIRLALPSKGELADGAVDLLKSAGFKVKRTSPRQYEAQIAGRPRFHVVFMRPTDIVTQVHEGRCHLGVTGGDLHAERAAQADQARIVLPDLGYGGCRLVVAVPESWVDVAHMIDLAELAHDFKTRGRAFRVSTKSPRLVRDHFHHWGIFSFQIVESDGALELHPSLGIADIIVDLTSSGTTLKDNRLKEIAEGTVLESSAVLIGHTPSLRTLLAEGDDGPLAHLLDAIEGAREAETCHHLEVVGGRPMVYGDADAEKVAAYLAARGASQIYRGEVRDEEGRIGWRVTARIAAGQVVACQRALFDLGASRIVALPTHFVFDRERPRAFDRLRAELLGSDAKPAPTATLPTAVPAPEPPAASPTGSA</sequence>
<dbReference type="GO" id="GO:0003879">
    <property type="term" value="F:ATP phosphoribosyltransferase activity"/>
    <property type="evidence" value="ECO:0007669"/>
    <property type="project" value="UniProtKB-UniRule"/>
</dbReference>
<keyword evidence="6 12" id="KW-0808">Transferase</keyword>
<protein>
    <recommendedName>
        <fullName evidence="3 9">ATP phosphoribosyltransferase</fullName>
        <ecNumber evidence="3 9">2.4.2.17</ecNumber>
    </recommendedName>
</protein>
<organism evidence="12 13">
    <name type="scientific">Isosphaera pallida (strain ATCC 43644 / DSM 9630 / IS1B)</name>
    <dbReference type="NCBI Taxonomy" id="575540"/>
    <lineage>
        <taxon>Bacteria</taxon>
        <taxon>Pseudomonadati</taxon>
        <taxon>Planctomycetota</taxon>
        <taxon>Planctomycetia</taxon>
        <taxon>Isosphaerales</taxon>
        <taxon>Isosphaeraceae</taxon>
        <taxon>Isosphaera</taxon>
    </lineage>
</organism>
<keyword evidence="13" id="KW-1185">Reference proteome</keyword>
<dbReference type="Pfam" id="PF01634">
    <property type="entry name" value="HisG"/>
    <property type="match status" value="1"/>
</dbReference>
<dbReference type="UniPathway" id="UPA00031">
    <property type="reaction ID" value="UER00006"/>
</dbReference>
<dbReference type="Proteomes" id="UP000008631">
    <property type="component" value="Chromosome"/>
</dbReference>
<dbReference type="CDD" id="cd13593">
    <property type="entry name" value="PBP2_HisGL3"/>
    <property type="match status" value="1"/>
</dbReference>
<dbReference type="STRING" id="575540.Isop_0473"/>
<dbReference type="RefSeq" id="WP_013563357.1">
    <property type="nucleotide sequence ID" value="NC_014962.1"/>
</dbReference>
<name>E8QZE1_ISOPI</name>
<comment type="function">
    <text evidence="8">Catalyzes the condensation of ATP and 5-phosphoribose 1-diphosphate to form N'-(5'-phosphoribosyl)-ATP (PR-ATP). Has a crucial role in the pathway because the rate of histidine biosynthesis seems to be controlled primarily by regulation of HisG enzymatic activity.</text>
</comment>
<dbReference type="AlphaFoldDB" id="E8QZE1"/>
<evidence type="ECO:0000256" key="10">
    <source>
        <dbReference type="SAM" id="MobiDB-lite"/>
    </source>
</evidence>
<evidence type="ECO:0000256" key="6">
    <source>
        <dbReference type="ARBA" id="ARBA00022679"/>
    </source>
</evidence>
<evidence type="ECO:0000256" key="4">
    <source>
        <dbReference type="ARBA" id="ARBA00022605"/>
    </source>
</evidence>
<dbReference type="NCBIfam" id="TIGR00070">
    <property type="entry name" value="hisG"/>
    <property type="match status" value="1"/>
</dbReference>
<dbReference type="GO" id="GO:0000105">
    <property type="term" value="P:L-histidine biosynthetic process"/>
    <property type="evidence" value="ECO:0007669"/>
    <property type="project" value="UniProtKB-UniRule"/>
</dbReference>
<dbReference type="EC" id="2.4.2.17" evidence="3 9"/>
<dbReference type="HOGENOM" id="CLU_038115_0_0_0"/>
<feature type="region of interest" description="Disordered" evidence="10">
    <location>
        <begin position="351"/>
        <end position="378"/>
    </location>
</feature>
<evidence type="ECO:0000256" key="8">
    <source>
        <dbReference type="ARBA" id="ARBA00024861"/>
    </source>
</evidence>
<dbReference type="eggNOG" id="COG0040">
    <property type="taxonomic scope" value="Bacteria"/>
</dbReference>
<dbReference type="EMBL" id="CP002353">
    <property type="protein sequence ID" value="ADV61068.1"/>
    <property type="molecule type" value="Genomic_DNA"/>
</dbReference>
<dbReference type="GO" id="GO:0005737">
    <property type="term" value="C:cytoplasm"/>
    <property type="evidence" value="ECO:0007669"/>
    <property type="project" value="InterPro"/>
</dbReference>
<evidence type="ECO:0000256" key="3">
    <source>
        <dbReference type="ARBA" id="ARBA00011946"/>
    </source>
</evidence>
<keyword evidence="7" id="KW-0368">Histidine biosynthesis</keyword>
<dbReference type="PANTHER" id="PTHR21403:SF8">
    <property type="entry name" value="ATP PHOSPHORIBOSYLTRANSFERASE"/>
    <property type="match status" value="1"/>
</dbReference>
<feature type="compositionally biased region" description="Low complexity" evidence="10">
    <location>
        <begin position="352"/>
        <end position="363"/>
    </location>
</feature>
<gene>
    <name evidence="12" type="ordered locus">Isop_0473</name>
</gene>
<dbReference type="Gene3D" id="3.40.190.10">
    <property type="entry name" value="Periplasmic binding protein-like II"/>
    <property type="match status" value="2"/>
</dbReference>
<evidence type="ECO:0000256" key="7">
    <source>
        <dbReference type="ARBA" id="ARBA00023102"/>
    </source>
</evidence>
<keyword evidence="4" id="KW-0028">Amino-acid biosynthesis</keyword>
<dbReference type="PANTHER" id="PTHR21403">
    <property type="entry name" value="ATP PHOSPHORIBOSYLTRANSFERASE ATP-PRTASE"/>
    <property type="match status" value="1"/>
</dbReference>
<comment type="catalytic activity">
    <reaction evidence="1">
        <text>1-(5-phospho-beta-D-ribosyl)-ATP + diphosphate = 5-phospho-alpha-D-ribose 1-diphosphate + ATP</text>
        <dbReference type="Rhea" id="RHEA:18473"/>
        <dbReference type="ChEBI" id="CHEBI:30616"/>
        <dbReference type="ChEBI" id="CHEBI:33019"/>
        <dbReference type="ChEBI" id="CHEBI:58017"/>
        <dbReference type="ChEBI" id="CHEBI:73183"/>
        <dbReference type="EC" id="2.4.2.17"/>
    </reaction>
</comment>
<feature type="domain" description="ATP phosphoribosyltransferase catalytic" evidence="11">
    <location>
        <begin position="64"/>
        <end position="223"/>
    </location>
</feature>
<dbReference type="InterPro" id="IPR001348">
    <property type="entry name" value="ATP_PRibTrfase_HisG"/>
</dbReference>
<dbReference type="FunCoup" id="E8QZE1">
    <property type="interactions" value="432"/>
</dbReference>
<evidence type="ECO:0000259" key="11">
    <source>
        <dbReference type="Pfam" id="PF01634"/>
    </source>
</evidence>
<accession>E8QZE1</accession>
<evidence type="ECO:0000256" key="2">
    <source>
        <dbReference type="ARBA" id="ARBA00004667"/>
    </source>
</evidence>
<dbReference type="InterPro" id="IPR013820">
    <property type="entry name" value="ATP_PRibTrfase_cat"/>
</dbReference>
<evidence type="ECO:0000313" key="12">
    <source>
        <dbReference type="EMBL" id="ADV61068.1"/>
    </source>
</evidence>
<evidence type="ECO:0000256" key="9">
    <source>
        <dbReference type="NCBIfam" id="TIGR00070"/>
    </source>
</evidence>
<evidence type="ECO:0000313" key="13">
    <source>
        <dbReference type="Proteomes" id="UP000008631"/>
    </source>
</evidence>
<dbReference type="SUPFAM" id="SSF53850">
    <property type="entry name" value="Periplasmic binding protein-like II"/>
    <property type="match status" value="1"/>
</dbReference>
<proteinExistence type="predicted"/>
<keyword evidence="5 12" id="KW-0328">Glycosyltransferase</keyword>
<evidence type="ECO:0000256" key="1">
    <source>
        <dbReference type="ARBA" id="ARBA00000915"/>
    </source>
</evidence>
<dbReference type="InterPro" id="IPR018198">
    <property type="entry name" value="ATP_PRibTrfase_CS"/>
</dbReference>
<dbReference type="PROSITE" id="PS01316">
    <property type="entry name" value="ATP_P_PHORIBOSYLTR"/>
    <property type="match status" value="1"/>
</dbReference>
<comment type="pathway">
    <text evidence="2">Amino-acid biosynthesis; L-histidine biosynthesis; L-histidine from 5-phospho-alpha-D-ribose 1-diphosphate: step 1/9.</text>
</comment>
<dbReference type="InParanoid" id="E8QZE1"/>
<dbReference type="KEGG" id="ipa:Isop_0473"/>
<evidence type="ECO:0000256" key="5">
    <source>
        <dbReference type="ARBA" id="ARBA00022676"/>
    </source>
</evidence>
<reference evidence="12 13" key="1">
    <citation type="journal article" date="2011" name="Stand. Genomic Sci.">
        <title>Complete genome sequence of Isosphaera pallida type strain (IS1B).</title>
        <authorList>
            <consortium name="US DOE Joint Genome Institute (JGI-PGF)"/>
            <person name="Goker M."/>
            <person name="Cleland D."/>
            <person name="Saunders E."/>
            <person name="Lapidus A."/>
            <person name="Nolan M."/>
            <person name="Lucas S."/>
            <person name="Hammon N."/>
            <person name="Deshpande S."/>
            <person name="Cheng J.F."/>
            <person name="Tapia R."/>
            <person name="Han C."/>
            <person name="Goodwin L."/>
            <person name="Pitluck S."/>
            <person name="Liolios K."/>
            <person name="Pagani I."/>
            <person name="Ivanova N."/>
            <person name="Mavromatis K."/>
            <person name="Pati A."/>
            <person name="Chen A."/>
            <person name="Palaniappan K."/>
            <person name="Land M."/>
            <person name="Hauser L."/>
            <person name="Chang Y.J."/>
            <person name="Jeffries C.D."/>
            <person name="Detter J.C."/>
            <person name="Beck B."/>
            <person name="Woyke T."/>
            <person name="Bristow J."/>
            <person name="Eisen J.A."/>
            <person name="Markowitz V."/>
            <person name="Hugenholtz P."/>
            <person name="Kyrpides N.C."/>
            <person name="Klenk H.P."/>
        </authorList>
    </citation>
    <scope>NUCLEOTIDE SEQUENCE [LARGE SCALE GENOMIC DNA]</scope>
    <source>
        <strain evidence="13">ATCC 43644 / DSM 9630 / IS1B</strain>
    </source>
</reference>